<reference evidence="4" key="1">
    <citation type="submission" date="2023-06" db="EMBL/GenBank/DDBJ databases">
        <title>Conoideocrella luteorostrata (Hypocreales: Clavicipitaceae), a potential biocontrol fungus for elongate hemlock scale in United States Christmas tree production areas.</title>
        <authorList>
            <person name="Barrett H."/>
            <person name="Lovett B."/>
            <person name="Macias A.M."/>
            <person name="Stajich J.E."/>
            <person name="Kasson M.T."/>
        </authorList>
    </citation>
    <scope>NUCLEOTIDE SEQUENCE</scope>
    <source>
        <strain evidence="4">ARSEF 14590</strain>
    </source>
</reference>
<feature type="compositionally biased region" description="Polar residues" evidence="2">
    <location>
        <begin position="1"/>
        <end position="10"/>
    </location>
</feature>
<organism evidence="4 5">
    <name type="scientific">Conoideocrella luteorostrata</name>
    <dbReference type="NCBI Taxonomy" id="1105319"/>
    <lineage>
        <taxon>Eukaryota</taxon>
        <taxon>Fungi</taxon>
        <taxon>Dikarya</taxon>
        <taxon>Ascomycota</taxon>
        <taxon>Pezizomycotina</taxon>
        <taxon>Sordariomycetes</taxon>
        <taxon>Hypocreomycetidae</taxon>
        <taxon>Hypocreales</taxon>
        <taxon>Clavicipitaceae</taxon>
        <taxon>Conoideocrella</taxon>
    </lineage>
</organism>
<feature type="region of interest" description="Disordered" evidence="2">
    <location>
        <begin position="333"/>
        <end position="433"/>
    </location>
</feature>
<feature type="compositionally biased region" description="Polar residues" evidence="2">
    <location>
        <begin position="333"/>
        <end position="351"/>
    </location>
</feature>
<feature type="coiled-coil region" evidence="1">
    <location>
        <begin position="99"/>
        <end position="133"/>
    </location>
</feature>
<dbReference type="Proteomes" id="UP001251528">
    <property type="component" value="Unassembled WGS sequence"/>
</dbReference>
<evidence type="ECO:0000259" key="3">
    <source>
        <dbReference type="Pfam" id="PF26434"/>
    </source>
</evidence>
<evidence type="ECO:0000256" key="1">
    <source>
        <dbReference type="SAM" id="Coils"/>
    </source>
</evidence>
<evidence type="ECO:0000256" key="2">
    <source>
        <dbReference type="SAM" id="MobiDB-lite"/>
    </source>
</evidence>
<evidence type="ECO:0000313" key="5">
    <source>
        <dbReference type="Proteomes" id="UP001251528"/>
    </source>
</evidence>
<dbReference type="InterPro" id="IPR058602">
    <property type="entry name" value="YAG7_dimerisation_dom"/>
</dbReference>
<dbReference type="EMBL" id="JASWJB010000099">
    <property type="protein sequence ID" value="KAK2598103.1"/>
    <property type="molecule type" value="Genomic_DNA"/>
</dbReference>
<feature type="region of interest" description="Disordered" evidence="2">
    <location>
        <begin position="1"/>
        <end position="44"/>
    </location>
</feature>
<comment type="caution">
    <text evidence="4">The sequence shown here is derived from an EMBL/GenBank/DDBJ whole genome shotgun (WGS) entry which is preliminary data.</text>
</comment>
<dbReference type="AlphaFoldDB" id="A0AAJ0FYN7"/>
<evidence type="ECO:0000313" key="4">
    <source>
        <dbReference type="EMBL" id="KAK2598103.1"/>
    </source>
</evidence>
<sequence>MAAAATQSGPKGSKKKLANAVKRADSPSPSVGSGLAADGQDDENPLIRELQKNIRNLNKKITNASKTDSLLRQHAGKSLDELVASRVINTDQKAQIEKKPALQAQLAQTEEQLAQYQKIHEQYRSRAAAEKSEWEKSLEKVKGDAIDEAKAEFQKSMKDNLLTLSQFLRLAAYRREEANDPESDESQAIEGVLLAIYAGDENAVSSMLKLVEGTDDKVLSVPGEQLQTTYSAVKSLAQDYKTPSYNEGAQQIEEAAVTNPTPEHATATEIAATETSAPNGQRGPEAVINGPANTDVADNATNTVAESQWDTDNNLSASQEWVDVKVPRDSLETETGLNATPAAATNTQSWADEQPEPVKQEINLSQQSAPADANDGFHQVQRNKSRQDREGSGNYRGRGRGEHRGRGGHRGDGRGRGRGRGGGPSRPRRSEES</sequence>
<dbReference type="Pfam" id="PF26434">
    <property type="entry name" value="YAG7_C"/>
    <property type="match status" value="1"/>
</dbReference>
<keyword evidence="1" id="KW-0175">Coiled coil</keyword>
<gene>
    <name evidence="4" type="ORF">QQS21_005734</name>
</gene>
<accession>A0AAJ0FYN7</accession>
<protein>
    <recommendedName>
        <fullName evidence="3">YAG7-like dimerisation domain-containing protein</fullName>
    </recommendedName>
</protein>
<name>A0AAJ0FYN7_9HYPO</name>
<keyword evidence="5" id="KW-1185">Reference proteome</keyword>
<proteinExistence type="predicted"/>
<feature type="domain" description="YAG7-like dimerisation" evidence="3">
    <location>
        <begin position="154"/>
        <end position="238"/>
    </location>
</feature>
<feature type="compositionally biased region" description="Basic and acidic residues" evidence="2">
    <location>
        <begin position="399"/>
        <end position="415"/>
    </location>
</feature>